<evidence type="ECO:0000313" key="1">
    <source>
        <dbReference type="EMBL" id="ELR25695.1"/>
    </source>
</evidence>
<accession>L8HKG0</accession>
<dbReference type="KEGG" id="acan:ACA1_085240"/>
<gene>
    <name evidence="1" type="ORF">ACA1_085240</name>
</gene>
<evidence type="ECO:0000313" key="2">
    <source>
        <dbReference type="Proteomes" id="UP000011083"/>
    </source>
</evidence>
<organism evidence="1 2">
    <name type="scientific">Acanthamoeba castellanii (strain ATCC 30010 / Neff)</name>
    <dbReference type="NCBI Taxonomy" id="1257118"/>
    <lineage>
        <taxon>Eukaryota</taxon>
        <taxon>Amoebozoa</taxon>
        <taxon>Discosea</taxon>
        <taxon>Longamoebia</taxon>
        <taxon>Centramoebida</taxon>
        <taxon>Acanthamoebidae</taxon>
        <taxon>Acanthamoeba</taxon>
    </lineage>
</organism>
<name>L8HKG0_ACACF</name>
<dbReference type="AlphaFoldDB" id="L8HKG0"/>
<dbReference type="Proteomes" id="UP000011083">
    <property type="component" value="Unassembled WGS sequence"/>
</dbReference>
<proteinExistence type="predicted"/>
<dbReference type="EMBL" id="KB007794">
    <property type="protein sequence ID" value="ELR25695.1"/>
    <property type="molecule type" value="Genomic_DNA"/>
</dbReference>
<dbReference type="RefSeq" id="XP_004358259.1">
    <property type="nucleotide sequence ID" value="XM_004358202.1"/>
</dbReference>
<protein>
    <submittedName>
        <fullName evidence="1">Uncharacterized protein</fullName>
    </submittedName>
</protein>
<reference evidence="1 2" key="1">
    <citation type="journal article" date="2013" name="Genome Biol.">
        <title>Genome of Acanthamoeba castellanii highlights extensive lateral gene transfer and early evolution of tyrosine kinase signaling.</title>
        <authorList>
            <person name="Clarke M."/>
            <person name="Lohan A.J."/>
            <person name="Liu B."/>
            <person name="Lagkouvardos I."/>
            <person name="Roy S."/>
            <person name="Zafar N."/>
            <person name="Bertelli C."/>
            <person name="Schilde C."/>
            <person name="Kianianmomeni A."/>
            <person name="Burglin T.R."/>
            <person name="Frech C."/>
            <person name="Turcotte B."/>
            <person name="Kopec K.O."/>
            <person name="Synnott J.M."/>
            <person name="Choo C."/>
            <person name="Paponov I."/>
            <person name="Finkler A."/>
            <person name="Soon Heng Tan C."/>
            <person name="Hutchins A.P."/>
            <person name="Weinmeier T."/>
            <person name="Rattei T."/>
            <person name="Chu J.S."/>
            <person name="Gimenez G."/>
            <person name="Irimia M."/>
            <person name="Rigden D.J."/>
            <person name="Fitzpatrick D.A."/>
            <person name="Lorenzo-Morales J."/>
            <person name="Bateman A."/>
            <person name="Chiu C.H."/>
            <person name="Tang P."/>
            <person name="Hegemann P."/>
            <person name="Fromm H."/>
            <person name="Raoult D."/>
            <person name="Greub G."/>
            <person name="Miranda-Saavedra D."/>
            <person name="Chen N."/>
            <person name="Nash P."/>
            <person name="Ginger M.L."/>
            <person name="Horn M."/>
            <person name="Schaap P."/>
            <person name="Caler L."/>
            <person name="Loftus B."/>
        </authorList>
    </citation>
    <scope>NUCLEOTIDE SEQUENCE [LARGE SCALE GENOMIC DNA]</scope>
    <source>
        <strain evidence="1 2">Neff</strain>
    </source>
</reference>
<sequence>MEVPVNRQAFELVCDDIFVAPREARWLSEEGINELFERAAKLVPGEGKTKALEATAVRLSKEWSAVLETHEAPDSLVKKVRGKYAWPPKKKMSFD</sequence>
<keyword evidence="2" id="KW-1185">Reference proteome</keyword>
<dbReference type="GeneID" id="14926764"/>
<dbReference type="VEuPathDB" id="AmoebaDB:ACA1_085240"/>